<proteinExistence type="predicted"/>
<comment type="caution">
    <text evidence="1">The sequence shown here is derived from an EMBL/GenBank/DDBJ whole genome shotgun (WGS) entry which is preliminary data.</text>
</comment>
<dbReference type="InParanoid" id="D3AZ26"/>
<protein>
    <recommendedName>
        <fullName evidence="3">Retrotransposon gag domain-containing protein</fullName>
    </recommendedName>
</protein>
<dbReference type="AlphaFoldDB" id="D3AZ26"/>
<accession>D3AZ26</accession>
<dbReference type="RefSeq" id="XP_020437690.1">
    <property type="nucleotide sequence ID" value="XM_020572375.1"/>
</dbReference>
<dbReference type="GeneID" id="31356895"/>
<dbReference type="EMBL" id="ADBJ01000006">
    <property type="protein sequence ID" value="EFA85583.1"/>
    <property type="molecule type" value="Genomic_DNA"/>
</dbReference>
<evidence type="ECO:0000313" key="1">
    <source>
        <dbReference type="EMBL" id="EFA85583.1"/>
    </source>
</evidence>
<reference evidence="1 2" key="1">
    <citation type="journal article" date="2011" name="Genome Res.">
        <title>Phylogeny-wide analysis of social amoeba genomes highlights ancient origins for complex intercellular communication.</title>
        <authorList>
            <person name="Heidel A.J."/>
            <person name="Lawal H.M."/>
            <person name="Felder M."/>
            <person name="Schilde C."/>
            <person name="Helps N.R."/>
            <person name="Tunggal B."/>
            <person name="Rivero F."/>
            <person name="John U."/>
            <person name="Schleicher M."/>
            <person name="Eichinger L."/>
            <person name="Platzer M."/>
            <person name="Noegel A.A."/>
            <person name="Schaap P."/>
            <person name="Gloeckner G."/>
        </authorList>
    </citation>
    <scope>NUCLEOTIDE SEQUENCE [LARGE SCALE GENOMIC DNA]</scope>
    <source>
        <strain evidence="2">ATCC 26659 / Pp 5 / PN500</strain>
    </source>
</reference>
<keyword evidence="2" id="KW-1185">Reference proteome</keyword>
<sequence length="307" mass="34648">MYLVFTTGARIFKNIYPAVKGIRDSATNTNDSSLHSDETLENHSTIIKLCSRPASRNAPVGNEYQTLATNDVALPRASTSDQSDDETVKMPIDKIKYTRNTTPKSARSNRNRTVVEFSSQALRDARARIRAVSFNDMLLASNKDLIERAAQFLVSNPLLGDEGAFEAAVTERVDLLGIQSLVSSHLRDQVKNYTAKIPLFVPDMSDTQTFISQVENVVPEDRLRCVIALSKLSEEAITSVSSAEDAEILKRTMKWKEFASILTNTFGTKRESDEYVTDLKNLRLEQFETTHKFIIKFREIYMYSKNQ</sequence>
<dbReference type="Proteomes" id="UP000001396">
    <property type="component" value="Unassembled WGS sequence"/>
</dbReference>
<evidence type="ECO:0000313" key="2">
    <source>
        <dbReference type="Proteomes" id="UP000001396"/>
    </source>
</evidence>
<gene>
    <name evidence="1" type="ORF">PPL_01366</name>
</gene>
<name>D3AZ26_HETP5</name>
<organism evidence="1 2">
    <name type="scientific">Heterostelium pallidum (strain ATCC 26659 / Pp 5 / PN500)</name>
    <name type="common">Cellular slime mold</name>
    <name type="synonym">Polysphondylium pallidum</name>
    <dbReference type="NCBI Taxonomy" id="670386"/>
    <lineage>
        <taxon>Eukaryota</taxon>
        <taxon>Amoebozoa</taxon>
        <taxon>Evosea</taxon>
        <taxon>Eumycetozoa</taxon>
        <taxon>Dictyostelia</taxon>
        <taxon>Acytosteliales</taxon>
        <taxon>Acytosteliaceae</taxon>
        <taxon>Heterostelium</taxon>
    </lineage>
</organism>
<evidence type="ECO:0008006" key="3">
    <source>
        <dbReference type="Google" id="ProtNLM"/>
    </source>
</evidence>